<dbReference type="Pfam" id="PF07992">
    <property type="entry name" value="Pyr_redox_2"/>
    <property type="match status" value="1"/>
</dbReference>
<dbReference type="GO" id="GO:0051213">
    <property type="term" value="F:dioxygenase activity"/>
    <property type="evidence" value="ECO:0007669"/>
    <property type="project" value="UniProtKB-KW"/>
</dbReference>
<dbReference type="Gene3D" id="3.30.390.30">
    <property type="match status" value="1"/>
</dbReference>
<keyword evidence="8" id="KW-1185">Reference proteome</keyword>
<evidence type="ECO:0000256" key="3">
    <source>
        <dbReference type="ARBA" id="ARBA00022827"/>
    </source>
</evidence>
<keyword evidence="4 7" id="KW-0560">Oxidoreductase</keyword>
<keyword evidence="2" id="KW-0285">Flavoprotein</keyword>
<accession>A0A853CN72</accession>
<dbReference type="EC" id="1.18.1.3" evidence="7"/>
<dbReference type="PRINTS" id="PR00368">
    <property type="entry name" value="FADPNR"/>
</dbReference>
<evidence type="ECO:0000313" key="7">
    <source>
        <dbReference type="EMBL" id="NYJ08641.1"/>
    </source>
</evidence>
<dbReference type="SUPFAM" id="SSF55424">
    <property type="entry name" value="FAD/NAD-linked reductases, dimerisation (C-terminal) domain"/>
    <property type="match status" value="1"/>
</dbReference>
<dbReference type="AlphaFoldDB" id="A0A853CN72"/>
<dbReference type="GO" id="GO:0008860">
    <property type="term" value="F:ferredoxin-NAD+ reductase activity"/>
    <property type="evidence" value="ECO:0007669"/>
    <property type="project" value="UniProtKB-EC"/>
</dbReference>
<dbReference type="EMBL" id="JACBZT010000001">
    <property type="protein sequence ID" value="NYJ08641.1"/>
    <property type="molecule type" value="Genomic_DNA"/>
</dbReference>
<dbReference type="GO" id="GO:0005737">
    <property type="term" value="C:cytoplasm"/>
    <property type="evidence" value="ECO:0007669"/>
    <property type="project" value="TreeGrafter"/>
</dbReference>
<comment type="caution">
    <text evidence="7">The sequence shown here is derived from an EMBL/GenBank/DDBJ whole genome shotgun (WGS) entry which is preliminary data.</text>
</comment>
<evidence type="ECO:0000259" key="6">
    <source>
        <dbReference type="Pfam" id="PF14759"/>
    </source>
</evidence>
<dbReference type="PANTHER" id="PTHR43557">
    <property type="entry name" value="APOPTOSIS-INDUCING FACTOR 1"/>
    <property type="match status" value="1"/>
</dbReference>
<dbReference type="InterPro" id="IPR036188">
    <property type="entry name" value="FAD/NAD-bd_sf"/>
</dbReference>
<feature type="domain" description="Reductase C-terminal" evidence="6">
    <location>
        <begin position="318"/>
        <end position="402"/>
    </location>
</feature>
<gene>
    <name evidence="7" type="ORF">GGQ55_004919</name>
</gene>
<dbReference type="InterPro" id="IPR050446">
    <property type="entry name" value="FAD-oxidoreductase/Apoptosis"/>
</dbReference>
<dbReference type="Pfam" id="PF14759">
    <property type="entry name" value="Reductase_C"/>
    <property type="match status" value="1"/>
</dbReference>
<dbReference type="Gene3D" id="3.50.50.60">
    <property type="entry name" value="FAD/NAD(P)-binding domain"/>
    <property type="match status" value="2"/>
</dbReference>
<evidence type="ECO:0000259" key="5">
    <source>
        <dbReference type="Pfam" id="PF07992"/>
    </source>
</evidence>
<organism evidence="7 8">
    <name type="scientific">Petropleomorpha daqingensis</name>
    <dbReference type="NCBI Taxonomy" id="2026353"/>
    <lineage>
        <taxon>Bacteria</taxon>
        <taxon>Bacillati</taxon>
        <taxon>Actinomycetota</taxon>
        <taxon>Actinomycetes</taxon>
        <taxon>Geodermatophilales</taxon>
        <taxon>Geodermatophilaceae</taxon>
        <taxon>Petropleomorpha</taxon>
    </lineage>
</organism>
<dbReference type="PANTHER" id="PTHR43557:SF2">
    <property type="entry name" value="RIESKE DOMAIN-CONTAINING PROTEIN-RELATED"/>
    <property type="match status" value="1"/>
</dbReference>
<sequence length="403" mass="43316">MDSAENMVVVGAALAGARAVTALREEGHDGPITLIGAEPHVPYERPPLSKGYLLGNDELDVVFPQPREWYADNDVTLRLSTRATAIDRDAHLVRLADGDALPYDRLLLTTGAQPRPLDIPGADELAPRYLRTIEDSQALKAAFTPGARVVVVGAGWIGLEAAAAARNAGADVVVLEYAELPLLRALGPEMAQVFADLHREHGVDLRLGARIASARAGALVLEDGTTVEGDVVLAGVGVAPDVALAQESGLAVDDGVVVDASLRSSDPAVFAAGDVASAFHPFYNKHLRVEHWANALHQPQVAARSMLGKRTVYERLPYFFSDQYDLGMEYIGYAVPGQYQRVVVRGDQKGREFIAFWLSGDHVVAGMNVNVWDVVDQVGDLVRSGRPVDVDRLTDPEVPLTEV</sequence>
<comment type="cofactor">
    <cofactor evidence="1">
        <name>FAD</name>
        <dbReference type="ChEBI" id="CHEBI:57692"/>
    </cofactor>
</comment>
<evidence type="ECO:0000256" key="1">
    <source>
        <dbReference type="ARBA" id="ARBA00001974"/>
    </source>
</evidence>
<reference evidence="7 8" key="1">
    <citation type="submission" date="2020-07" db="EMBL/GenBank/DDBJ databases">
        <title>Sequencing the genomes of 1000 actinobacteria strains.</title>
        <authorList>
            <person name="Klenk H.-P."/>
        </authorList>
    </citation>
    <scope>NUCLEOTIDE SEQUENCE [LARGE SCALE GENOMIC DNA]</scope>
    <source>
        <strain evidence="7 8">DSM 104001</strain>
    </source>
</reference>
<dbReference type="RefSeq" id="WP_179721386.1">
    <property type="nucleotide sequence ID" value="NZ_JACBZT010000001.1"/>
</dbReference>
<dbReference type="PRINTS" id="PR00411">
    <property type="entry name" value="PNDRDTASEI"/>
</dbReference>
<dbReference type="GO" id="GO:0016651">
    <property type="term" value="F:oxidoreductase activity, acting on NAD(P)H"/>
    <property type="evidence" value="ECO:0007669"/>
    <property type="project" value="TreeGrafter"/>
</dbReference>
<evidence type="ECO:0000256" key="2">
    <source>
        <dbReference type="ARBA" id="ARBA00022630"/>
    </source>
</evidence>
<dbReference type="Proteomes" id="UP000541969">
    <property type="component" value="Unassembled WGS sequence"/>
</dbReference>
<name>A0A853CN72_9ACTN</name>
<evidence type="ECO:0000256" key="4">
    <source>
        <dbReference type="ARBA" id="ARBA00023002"/>
    </source>
</evidence>
<dbReference type="InterPro" id="IPR028202">
    <property type="entry name" value="Reductase_C"/>
</dbReference>
<proteinExistence type="predicted"/>
<dbReference type="SUPFAM" id="SSF51905">
    <property type="entry name" value="FAD/NAD(P)-binding domain"/>
    <property type="match status" value="2"/>
</dbReference>
<evidence type="ECO:0000313" key="8">
    <source>
        <dbReference type="Proteomes" id="UP000541969"/>
    </source>
</evidence>
<keyword evidence="7" id="KW-0223">Dioxygenase</keyword>
<protein>
    <submittedName>
        <fullName evidence="7">3-phenylpropionate/trans-cinnamate dioxygenase ferredoxin reductase subunit</fullName>
        <ecNumber evidence="7">1.18.1.3</ecNumber>
    </submittedName>
</protein>
<feature type="domain" description="FAD/NAD(P)-binding" evidence="5">
    <location>
        <begin position="6"/>
        <end position="298"/>
    </location>
</feature>
<dbReference type="InterPro" id="IPR016156">
    <property type="entry name" value="FAD/NAD-linked_Rdtase_dimer_sf"/>
</dbReference>
<dbReference type="InterPro" id="IPR023753">
    <property type="entry name" value="FAD/NAD-binding_dom"/>
</dbReference>
<keyword evidence="3" id="KW-0274">FAD</keyword>